<dbReference type="EMBL" id="HQ397708">
    <property type="protein sequence ID" value="AEP19816.1"/>
    <property type="molecule type" value="mRNA"/>
</dbReference>
<sequence>MDMANMNVGAMLFNKELPFVCELDGEINGHKFSVRGKGIGNSAQGLTHGIHVCTSGELPVSWTAITHNLQYGLLCFSQYPHDINDYIKSTFPEGYTKERTSNFDGDGKYTSRHVITYENGCIYNRVTINGSGFSDDGNVLGKNLADYEKPVCSMYFPGKDGLRAEICKLTETKDGGYQSCRLEDQVIRPISQGPTVPMTHHYNYSSVEYSKDANETRDHIVMKEITKVSHFIQ</sequence>
<evidence type="ECO:0000256" key="1">
    <source>
        <dbReference type="ARBA" id="ARBA00008949"/>
    </source>
</evidence>
<evidence type="ECO:0000313" key="7">
    <source>
        <dbReference type="Proteomes" id="UP000594262"/>
    </source>
</evidence>
<accession>J9PIH6</accession>
<dbReference type="EnsemblMetazoa" id="CLYHEMT022124.1">
    <property type="protein sequence ID" value="CLYHEMP022124.1"/>
    <property type="gene ID" value="CLYHEMG022124"/>
</dbReference>
<dbReference type="OrthoDB" id="5974228at2759"/>
<evidence type="ECO:0000256" key="4">
    <source>
        <dbReference type="ARBA" id="ARBA00023262"/>
    </source>
</evidence>
<proteinExistence type="evidence at transcript level"/>
<keyword evidence="4" id="KW-0599">Photoprotein</keyword>
<name>J9PIH6_9CNID</name>
<evidence type="ECO:0000256" key="2">
    <source>
        <dbReference type="ARBA" id="ARBA00022991"/>
    </source>
</evidence>
<keyword evidence="2" id="KW-0157">Chromophore</keyword>
<reference evidence="6" key="2">
    <citation type="submission" date="2021-01" db="UniProtKB">
        <authorList>
            <consortium name="EnsemblMetazoa"/>
        </authorList>
    </citation>
    <scope>IDENTIFICATION</scope>
</reference>
<evidence type="ECO:0000256" key="3">
    <source>
        <dbReference type="ARBA" id="ARBA00023223"/>
    </source>
</evidence>
<organism evidence="5">
    <name type="scientific">Clytia hemisphaerica</name>
    <dbReference type="NCBI Taxonomy" id="252671"/>
    <lineage>
        <taxon>Eukaryota</taxon>
        <taxon>Metazoa</taxon>
        <taxon>Cnidaria</taxon>
        <taxon>Hydrozoa</taxon>
        <taxon>Hydroidolina</taxon>
        <taxon>Leptothecata</taxon>
        <taxon>Obeliida</taxon>
        <taxon>Clytiidae</taxon>
        <taxon>Clytia</taxon>
    </lineage>
</organism>
<dbReference type="InterPro" id="IPR011584">
    <property type="entry name" value="GFP-related"/>
</dbReference>
<dbReference type="AlphaFoldDB" id="J9PIH6"/>
<gene>
    <name evidence="5" type="primary">GFP3</name>
</gene>
<dbReference type="SUPFAM" id="SSF54511">
    <property type="entry name" value="GFP-like"/>
    <property type="match status" value="1"/>
</dbReference>
<dbReference type="Pfam" id="PF01353">
    <property type="entry name" value="GFP"/>
    <property type="match status" value="1"/>
</dbReference>
<dbReference type="PRINTS" id="PR01229">
    <property type="entry name" value="GFLUORESCENT"/>
</dbReference>
<dbReference type="GO" id="GO:0006091">
    <property type="term" value="P:generation of precursor metabolites and energy"/>
    <property type="evidence" value="ECO:0007669"/>
    <property type="project" value="InterPro"/>
</dbReference>
<evidence type="ECO:0000313" key="6">
    <source>
        <dbReference type="EnsemblMetazoa" id="CLYHEMP022124.1"/>
    </source>
</evidence>
<keyword evidence="3" id="KW-0455">Luminescence</keyword>
<dbReference type="Proteomes" id="UP000594262">
    <property type="component" value="Unplaced"/>
</dbReference>
<dbReference type="GO" id="GO:0008218">
    <property type="term" value="P:bioluminescence"/>
    <property type="evidence" value="ECO:0007669"/>
    <property type="project" value="UniProtKB-KW"/>
</dbReference>
<comment type="similarity">
    <text evidence="1">Belongs to the GFP family.</text>
</comment>
<keyword evidence="7" id="KW-1185">Reference proteome</keyword>
<dbReference type="InterPro" id="IPR000786">
    <property type="entry name" value="Green_fluorescent_prot"/>
</dbReference>
<dbReference type="Gene3D" id="2.40.155.10">
    <property type="entry name" value="Green fluorescent protein"/>
    <property type="match status" value="1"/>
</dbReference>
<dbReference type="InterPro" id="IPR009017">
    <property type="entry name" value="GFP"/>
</dbReference>
<protein>
    <submittedName>
        <fullName evidence="5 6">Green fluorescent protein</fullName>
    </submittedName>
</protein>
<evidence type="ECO:0000313" key="5">
    <source>
        <dbReference type="EMBL" id="AEP19816.1"/>
    </source>
</evidence>
<reference evidence="5" key="1">
    <citation type="submission" date="2010-10" db="EMBL/GenBank/DDBJ databases">
        <title>Mitochondrial targeting and bioluminescence energy transfer of a photoprotein-GFP pair endogenously expressed in Clytia hemisphaerica eggs.</title>
        <authorList>
            <person name="Fourrage C."/>
            <person name="Swann K."/>
            <person name="Gonzalez Garcia"/>
            <person name="Campbell A.K."/>
            <person name="Houliston E."/>
        </authorList>
    </citation>
    <scope>NUCLEOTIDE SEQUENCE</scope>
</reference>